<dbReference type="PANTHER" id="PTHR48182">
    <property type="entry name" value="PROTEIN SERAC1"/>
    <property type="match status" value="1"/>
</dbReference>
<dbReference type="Proteomes" id="UP000277580">
    <property type="component" value="Unassembled WGS sequence"/>
</dbReference>
<comment type="subcellular location">
    <subcellularLocation>
        <location evidence="2">Endoplasmic reticulum</location>
    </subcellularLocation>
    <subcellularLocation>
        <location evidence="3">Membrane</location>
    </subcellularLocation>
    <subcellularLocation>
        <location evidence="1">Mitochondrion</location>
    </subcellularLocation>
</comment>
<dbReference type="SUPFAM" id="SSF53474">
    <property type="entry name" value="alpha/beta-Hydrolases"/>
    <property type="match status" value="1"/>
</dbReference>
<dbReference type="GO" id="GO:0016020">
    <property type="term" value="C:membrane"/>
    <property type="evidence" value="ECO:0007669"/>
    <property type="project" value="UniProtKB-SubCell"/>
</dbReference>
<gene>
    <name evidence="7" type="ORF">P167DRAFT_225114</name>
</gene>
<dbReference type="EMBL" id="ML119425">
    <property type="protein sequence ID" value="RPB06347.1"/>
    <property type="molecule type" value="Genomic_DNA"/>
</dbReference>
<accession>A0A3N4K718</accession>
<dbReference type="AlphaFoldDB" id="A0A3N4K718"/>
<dbReference type="InParanoid" id="A0A3N4K718"/>
<evidence type="ECO:0000256" key="3">
    <source>
        <dbReference type="ARBA" id="ARBA00004370"/>
    </source>
</evidence>
<keyword evidence="5" id="KW-0496">Mitochondrion</keyword>
<evidence type="ECO:0000256" key="6">
    <source>
        <dbReference type="ARBA" id="ARBA00023136"/>
    </source>
</evidence>
<proteinExistence type="predicted"/>
<evidence type="ECO:0000256" key="1">
    <source>
        <dbReference type="ARBA" id="ARBA00004173"/>
    </source>
</evidence>
<dbReference type="PANTHER" id="PTHR48182:SF2">
    <property type="entry name" value="PROTEIN SERAC1"/>
    <property type="match status" value="1"/>
</dbReference>
<sequence length="249" mass="28634">MWLRDFLPNHVPNARVLTYGYDSTVLSNNSNASIHEFSELFCQALMTVRASEQEKYRPIIFIAHSLGGRVIKHVLCKKNQSVLLTSCHALLLFGVPHNGLNVDALRFIVKDQPNAKLIEDLNESSSFLQLLEDFWRSKTTDNIRIISIYETRPTATVQETLQGWKRTGPEVMMVNKCSATAASNYLDDIFPIDHNHSDIVKFKNERCQYYQIVQRIIEDLVKDVQGQWVKLESTIRVLFPGRGFRTFSQ</sequence>
<evidence type="ECO:0000256" key="2">
    <source>
        <dbReference type="ARBA" id="ARBA00004240"/>
    </source>
</evidence>
<keyword evidence="6" id="KW-0472">Membrane</keyword>
<reference evidence="7 8" key="1">
    <citation type="journal article" date="2018" name="Nat. Ecol. Evol.">
        <title>Pezizomycetes genomes reveal the molecular basis of ectomycorrhizal truffle lifestyle.</title>
        <authorList>
            <person name="Murat C."/>
            <person name="Payen T."/>
            <person name="Noel B."/>
            <person name="Kuo A."/>
            <person name="Morin E."/>
            <person name="Chen J."/>
            <person name="Kohler A."/>
            <person name="Krizsan K."/>
            <person name="Balestrini R."/>
            <person name="Da Silva C."/>
            <person name="Montanini B."/>
            <person name="Hainaut M."/>
            <person name="Levati E."/>
            <person name="Barry K.W."/>
            <person name="Belfiori B."/>
            <person name="Cichocki N."/>
            <person name="Clum A."/>
            <person name="Dockter R.B."/>
            <person name="Fauchery L."/>
            <person name="Guy J."/>
            <person name="Iotti M."/>
            <person name="Le Tacon F."/>
            <person name="Lindquist E.A."/>
            <person name="Lipzen A."/>
            <person name="Malagnac F."/>
            <person name="Mello A."/>
            <person name="Molinier V."/>
            <person name="Miyauchi S."/>
            <person name="Poulain J."/>
            <person name="Riccioni C."/>
            <person name="Rubini A."/>
            <person name="Sitrit Y."/>
            <person name="Splivallo R."/>
            <person name="Traeger S."/>
            <person name="Wang M."/>
            <person name="Zifcakova L."/>
            <person name="Wipf D."/>
            <person name="Zambonelli A."/>
            <person name="Paolocci F."/>
            <person name="Nowrousian M."/>
            <person name="Ottonello S."/>
            <person name="Baldrian P."/>
            <person name="Spatafora J.W."/>
            <person name="Henrissat B."/>
            <person name="Nagy L.G."/>
            <person name="Aury J.M."/>
            <person name="Wincker P."/>
            <person name="Grigoriev I.V."/>
            <person name="Bonfante P."/>
            <person name="Martin F.M."/>
        </authorList>
    </citation>
    <scope>NUCLEOTIDE SEQUENCE [LARGE SCALE GENOMIC DNA]</scope>
    <source>
        <strain evidence="7 8">CCBAS932</strain>
    </source>
</reference>
<evidence type="ECO:0000256" key="5">
    <source>
        <dbReference type="ARBA" id="ARBA00023128"/>
    </source>
</evidence>
<dbReference type="GO" id="GO:0005739">
    <property type="term" value="C:mitochondrion"/>
    <property type="evidence" value="ECO:0007669"/>
    <property type="project" value="UniProtKB-SubCell"/>
</dbReference>
<protein>
    <recommendedName>
        <fullName evidence="9">DUF676 domain-containing protein</fullName>
    </recommendedName>
</protein>
<dbReference type="InterPro" id="IPR029058">
    <property type="entry name" value="AB_hydrolase_fold"/>
</dbReference>
<dbReference type="InterPro" id="IPR052374">
    <property type="entry name" value="SERAC1"/>
</dbReference>
<evidence type="ECO:0000256" key="4">
    <source>
        <dbReference type="ARBA" id="ARBA00022824"/>
    </source>
</evidence>
<keyword evidence="4" id="KW-0256">Endoplasmic reticulum</keyword>
<evidence type="ECO:0000313" key="7">
    <source>
        <dbReference type="EMBL" id="RPB06347.1"/>
    </source>
</evidence>
<name>A0A3N4K718_9PEZI</name>
<dbReference type="GO" id="GO:0005783">
    <property type="term" value="C:endoplasmic reticulum"/>
    <property type="evidence" value="ECO:0007669"/>
    <property type="project" value="UniProtKB-SubCell"/>
</dbReference>
<evidence type="ECO:0008006" key="9">
    <source>
        <dbReference type="Google" id="ProtNLM"/>
    </source>
</evidence>
<keyword evidence="8" id="KW-1185">Reference proteome</keyword>
<dbReference type="OrthoDB" id="5086500at2759"/>
<dbReference type="Gene3D" id="3.40.50.1820">
    <property type="entry name" value="alpha/beta hydrolase"/>
    <property type="match status" value="1"/>
</dbReference>
<organism evidence="7 8">
    <name type="scientific">Morchella conica CCBAS932</name>
    <dbReference type="NCBI Taxonomy" id="1392247"/>
    <lineage>
        <taxon>Eukaryota</taxon>
        <taxon>Fungi</taxon>
        <taxon>Dikarya</taxon>
        <taxon>Ascomycota</taxon>
        <taxon>Pezizomycotina</taxon>
        <taxon>Pezizomycetes</taxon>
        <taxon>Pezizales</taxon>
        <taxon>Morchellaceae</taxon>
        <taxon>Morchella</taxon>
    </lineage>
</organism>
<evidence type="ECO:0000313" key="8">
    <source>
        <dbReference type="Proteomes" id="UP000277580"/>
    </source>
</evidence>